<accession>A0A0M4EP07</accession>
<evidence type="ECO:0000313" key="8">
    <source>
        <dbReference type="Proteomes" id="UP000494163"/>
    </source>
</evidence>
<dbReference type="Proteomes" id="UP000494163">
    <property type="component" value="Chromosome 2L"/>
</dbReference>
<evidence type="ECO:0000256" key="6">
    <source>
        <dbReference type="ARBA" id="ARBA00023242"/>
    </source>
</evidence>
<evidence type="ECO:0000256" key="4">
    <source>
        <dbReference type="ARBA" id="ARBA00021436"/>
    </source>
</evidence>
<dbReference type="InterPro" id="IPR027887">
    <property type="entry name" value="DUF4464"/>
</dbReference>
<proteinExistence type="predicted"/>
<organism evidence="7 8">
    <name type="scientific">Drosophila busckii</name>
    <name type="common">Fruit fly</name>
    <dbReference type="NCBI Taxonomy" id="30019"/>
    <lineage>
        <taxon>Eukaryota</taxon>
        <taxon>Metazoa</taxon>
        <taxon>Ecdysozoa</taxon>
        <taxon>Arthropoda</taxon>
        <taxon>Hexapoda</taxon>
        <taxon>Insecta</taxon>
        <taxon>Pterygota</taxon>
        <taxon>Neoptera</taxon>
        <taxon>Endopterygota</taxon>
        <taxon>Diptera</taxon>
        <taxon>Brachycera</taxon>
        <taxon>Muscomorpha</taxon>
        <taxon>Ephydroidea</taxon>
        <taxon>Drosophilidae</taxon>
        <taxon>Drosophila</taxon>
    </lineage>
</organism>
<dbReference type="GO" id="GO:0005634">
    <property type="term" value="C:nucleus"/>
    <property type="evidence" value="ECO:0007669"/>
    <property type="project" value="UniProtKB-SubCell"/>
</dbReference>
<comment type="function">
    <text evidence="1">May be involved in spermatogenesis.</text>
</comment>
<dbReference type="EMBL" id="CP012523">
    <property type="protein sequence ID" value="ALC38232.1"/>
    <property type="molecule type" value="Genomic_DNA"/>
</dbReference>
<evidence type="ECO:0000256" key="2">
    <source>
        <dbReference type="ARBA" id="ARBA00004123"/>
    </source>
</evidence>
<evidence type="ECO:0000313" key="7">
    <source>
        <dbReference type="EMBL" id="ALC38232.1"/>
    </source>
</evidence>
<keyword evidence="8" id="KW-1185">Reference proteome</keyword>
<evidence type="ECO:0000256" key="5">
    <source>
        <dbReference type="ARBA" id="ARBA00022490"/>
    </source>
</evidence>
<keyword evidence="5" id="KW-0963">Cytoplasm</keyword>
<dbReference type="AlphaFoldDB" id="A0A0M4EP07"/>
<dbReference type="PANTHER" id="PTHR33588">
    <property type="entry name" value="CILIA- AND FLAGELLA-ASSOCIATED PROTEIN 299"/>
    <property type="match status" value="1"/>
</dbReference>
<dbReference type="Pfam" id="PF14713">
    <property type="entry name" value="DUF4464"/>
    <property type="match status" value="1"/>
</dbReference>
<dbReference type="GO" id="GO:0005737">
    <property type="term" value="C:cytoplasm"/>
    <property type="evidence" value="ECO:0007669"/>
    <property type="project" value="UniProtKB-SubCell"/>
</dbReference>
<evidence type="ECO:0000256" key="3">
    <source>
        <dbReference type="ARBA" id="ARBA00004496"/>
    </source>
</evidence>
<dbReference type="OMA" id="VIFFDHI"/>
<sequence length="244" mass="28599">MTLKQFVSYKVMSLLQYNSYEQYVDHFISINDVRYLRNWKLSREFIQNACSKSCMGRLLSRQEYIDQRNNEEGIIKPLGISAVMLFGSSYKGNDRVLQQFAAREQLLLNKKTIIFLITRSSKGLEISGFIDLEQCFRESRFRNSEHYVDWPAIFEGKAKLTPHKHHLSYFEWNTSKVRLNDSDNFKVVQEGAHSLLMMHRGDHKMICVNPGCFCSFAKNATRSMHNSSIYGHCIFFDHVIRRSI</sequence>
<keyword evidence="6" id="KW-0539">Nucleus</keyword>
<name>A0A0M4EP07_DROBS</name>
<dbReference type="OrthoDB" id="2136125at2759"/>
<comment type="subcellular location">
    <subcellularLocation>
        <location evidence="3">Cytoplasm</location>
    </subcellularLocation>
    <subcellularLocation>
        <location evidence="2">Nucleus</location>
    </subcellularLocation>
</comment>
<protein>
    <recommendedName>
        <fullName evidence="4">Cilia- and flagella-associated protein 299</fullName>
    </recommendedName>
</protein>
<gene>
    <name evidence="7" type="ORF">Dbus_chr2Lg317</name>
</gene>
<dbReference type="PANTHER" id="PTHR33588:SF1">
    <property type="entry name" value="CILIA- AND FLAGELLA-ASSOCIATED PROTEIN 299"/>
    <property type="match status" value="1"/>
</dbReference>
<evidence type="ECO:0000256" key="1">
    <source>
        <dbReference type="ARBA" id="ARBA00003056"/>
    </source>
</evidence>
<dbReference type="STRING" id="30019.A0A0M4EP07"/>
<reference evidence="7 8" key="1">
    <citation type="submission" date="2015-08" db="EMBL/GenBank/DDBJ databases">
        <title>Ancestral chromatin configuration constrains chromatin evolution on differentiating sex chromosomes in Drosophila.</title>
        <authorList>
            <person name="Zhou Q."/>
            <person name="Bachtrog D."/>
        </authorList>
    </citation>
    <scope>NUCLEOTIDE SEQUENCE [LARGE SCALE GENOMIC DNA]</scope>
    <source>
        <tissue evidence="7">Whole larvae</tissue>
    </source>
</reference>